<evidence type="ECO:0000256" key="1">
    <source>
        <dbReference type="ARBA" id="ARBA00023125"/>
    </source>
</evidence>
<dbReference type="InterPro" id="IPR001387">
    <property type="entry name" value="Cro/C1-type_HTH"/>
</dbReference>
<proteinExistence type="predicted"/>
<dbReference type="InterPro" id="IPR010982">
    <property type="entry name" value="Lambda_DNA-bd_dom_sf"/>
</dbReference>
<evidence type="ECO:0000259" key="2">
    <source>
        <dbReference type="PROSITE" id="PS50943"/>
    </source>
</evidence>
<sequence>MARKLTITNSIRSLRFFAGEMTQLELAEKAGASRQTIVALEAGKYTPSLELAFRIADVFGVPIGEVFQCTAEEENQKRIRKQ</sequence>
<dbReference type="Gene3D" id="1.10.260.40">
    <property type="entry name" value="lambda repressor-like DNA-binding domains"/>
    <property type="match status" value="1"/>
</dbReference>
<dbReference type="CDD" id="cd00093">
    <property type="entry name" value="HTH_XRE"/>
    <property type="match status" value="1"/>
</dbReference>
<keyword evidence="4" id="KW-1185">Reference proteome</keyword>
<reference evidence="3" key="1">
    <citation type="submission" date="2021-01" db="EMBL/GenBank/DDBJ databases">
        <title>Description of Breznakiella homolactica.</title>
        <authorList>
            <person name="Song Y."/>
            <person name="Brune A."/>
        </authorList>
    </citation>
    <scope>NUCLEOTIDE SEQUENCE</scope>
    <source>
        <strain evidence="3">RmG30</strain>
    </source>
</reference>
<evidence type="ECO:0000313" key="4">
    <source>
        <dbReference type="Proteomes" id="UP000595917"/>
    </source>
</evidence>
<keyword evidence="1" id="KW-0238">DNA-binding</keyword>
<dbReference type="RefSeq" id="WP_215626470.1">
    <property type="nucleotide sequence ID" value="NZ_CP067089.2"/>
</dbReference>
<dbReference type="SMART" id="SM00530">
    <property type="entry name" value="HTH_XRE"/>
    <property type="match status" value="1"/>
</dbReference>
<dbReference type="AlphaFoldDB" id="A0A7T7XMN3"/>
<dbReference type="KEGG" id="bhc:JFL75_19905"/>
<evidence type="ECO:0000313" key="3">
    <source>
        <dbReference type="EMBL" id="QQO09165.1"/>
    </source>
</evidence>
<gene>
    <name evidence="3" type="ORF">JFL75_19905</name>
</gene>
<accession>A0A7T7XMN3</accession>
<dbReference type="GO" id="GO:0003677">
    <property type="term" value="F:DNA binding"/>
    <property type="evidence" value="ECO:0007669"/>
    <property type="project" value="UniProtKB-KW"/>
</dbReference>
<dbReference type="EMBL" id="CP067089">
    <property type="protein sequence ID" value="QQO09165.1"/>
    <property type="molecule type" value="Genomic_DNA"/>
</dbReference>
<dbReference type="SUPFAM" id="SSF47413">
    <property type="entry name" value="lambda repressor-like DNA-binding domains"/>
    <property type="match status" value="1"/>
</dbReference>
<dbReference type="Proteomes" id="UP000595917">
    <property type="component" value="Chromosome"/>
</dbReference>
<dbReference type="PANTHER" id="PTHR46558:SF4">
    <property type="entry name" value="DNA-BIDING PHAGE PROTEIN"/>
    <property type="match status" value="1"/>
</dbReference>
<feature type="domain" description="HTH cro/C1-type" evidence="2">
    <location>
        <begin position="21"/>
        <end position="66"/>
    </location>
</feature>
<dbReference type="PROSITE" id="PS50943">
    <property type="entry name" value="HTH_CROC1"/>
    <property type="match status" value="1"/>
</dbReference>
<name>A0A7T7XMN3_9SPIR</name>
<organism evidence="3 4">
    <name type="scientific">Breznakiella homolactica</name>
    <dbReference type="NCBI Taxonomy" id="2798577"/>
    <lineage>
        <taxon>Bacteria</taxon>
        <taxon>Pseudomonadati</taxon>
        <taxon>Spirochaetota</taxon>
        <taxon>Spirochaetia</taxon>
        <taxon>Spirochaetales</taxon>
        <taxon>Breznakiellaceae</taxon>
        <taxon>Breznakiella</taxon>
    </lineage>
</organism>
<protein>
    <submittedName>
        <fullName evidence="3">Helix-turn-helix transcriptional regulator</fullName>
    </submittedName>
</protein>
<dbReference type="PANTHER" id="PTHR46558">
    <property type="entry name" value="TRACRIPTIONAL REGULATORY PROTEIN-RELATED-RELATED"/>
    <property type="match status" value="1"/>
</dbReference>
<dbReference type="Pfam" id="PF01381">
    <property type="entry name" value="HTH_3"/>
    <property type="match status" value="1"/>
</dbReference>